<reference evidence="2 3" key="1">
    <citation type="submission" date="2022-06" db="EMBL/GenBank/DDBJ databases">
        <title>Genomic Encyclopedia of Archaeal and Bacterial Type Strains, Phase II (KMG-II): from individual species to whole genera.</title>
        <authorList>
            <person name="Goeker M."/>
        </authorList>
    </citation>
    <scope>NUCLEOTIDE SEQUENCE [LARGE SCALE GENOMIC DNA]</scope>
    <source>
        <strain evidence="2 3">DSM 40477</strain>
    </source>
</reference>
<dbReference type="Proteomes" id="UP001205311">
    <property type="component" value="Unassembled WGS sequence"/>
</dbReference>
<keyword evidence="3" id="KW-1185">Reference proteome</keyword>
<protein>
    <submittedName>
        <fullName evidence="2">Uncharacterized protein</fullName>
    </submittedName>
</protein>
<feature type="region of interest" description="Disordered" evidence="1">
    <location>
        <begin position="1"/>
        <end position="93"/>
    </location>
</feature>
<dbReference type="RefSeq" id="WP_253670367.1">
    <property type="nucleotide sequence ID" value="NZ_JAMTCP010000017.1"/>
</dbReference>
<evidence type="ECO:0000313" key="2">
    <source>
        <dbReference type="EMBL" id="MCP2259471.1"/>
    </source>
</evidence>
<organism evidence="2 3">
    <name type="scientific">Streptoalloteichus tenebrarius (strain ATCC 17920 / DSM 40477 / JCM 4838 / CBS 697.72 / NBRC 16177 / NCIMB 11028 / NRRL B-12390 / A12253. 1 / ISP 5477)</name>
    <name type="common">Streptomyces tenebrarius</name>
    <dbReference type="NCBI Taxonomy" id="1933"/>
    <lineage>
        <taxon>Bacteria</taxon>
        <taxon>Bacillati</taxon>
        <taxon>Actinomycetota</taxon>
        <taxon>Actinomycetes</taxon>
        <taxon>Pseudonocardiales</taxon>
        <taxon>Pseudonocardiaceae</taxon>
        <taxon>Streptoalloteichus</taxon>
    </lineage>
</organism>
<accession>A0ABT1HVC1</accession>
<gene>
    <name evidence="2" type="ORF">LX15_003176</name>
</gene>
<proteinExistence type="predicted"/>
<feature type="compositionally biased region" description="Low complexity" evidence="1">
    <location>
        <begin position="59"/>
        <end position="69"/>
    </location>
</feature>
<name>A0ABT1HVC1_STRSD</name>
<sequence>MSTSPAFPARPPDPDRGAPSWGVADAARDARQPADGAGNGALGASRPPSELPSVLHAMTTSATSAAGVSDDGDDGGRGPLPPADPDRRPAEGYGPGWMTDRAITHLFSYDVPRGVWVFVHGVGWRRLSPASDTGHAHLTALATLATHANLPVAYHEDAEGRIDRLLL</sequence>
<dbReference type="EMBL" id="JAMTCP010000017">
    <property type="protein sequence ID" value="MCP2259471.1"/>
    <property type="molecule type" value="Genomic_DNA"/>
</dbReference>
<evidence type="ECO:0000313" key="3">
    <source>
        <dbReference type="Proteomes" id="UP001205311"/>
    </source>
</evidence>
<comment type="caution">
    <text evidence="2">The sequence shown here is derived from an EMBL/GenBank/DDBJ whole genome shotgun (WGS) entry which is preliminary data.</text>
</comment>
<evidence type="ECO:0000256" key="1">
    <source>
        <dbReference type="SAM" id="MobiDB-lite"/>
    </source>
</evidence>